<evidence type="ECO:0000313" key="3">
    <source>
        <dbReference type="WBParaSite" id="PSAMB.scaffold3918size16413.g22881.t1"/>
    </source>
</evidence>
<keyword evidence="1" id="KW-1133">Transmembrane helix</keyword>
<sequence>MADVNNTTTKSPAQSAHDTVVSVVSVVYVLVGILMVVIYACVLCIHGRRQTGWGEEIESPPVGMDFQRSNSLPPIERQLSFRRETVA</sequence>
<proteinExistence type="predicted"/>
<reference evidence="3" key="1">
    <citation type="submission" date="2022-11" db="UniProtKB">
        <authorList>
            <consortium name="WormBaseParasite"/>
        </authorList>
    </citation>
    <scope>IDENTIFICATION</scope>
</reference>
<accession>A0A914WE79</accession>
<keyword evidence="2" id="KW-1185">Reference proteome</keyword>
<protein>
    <submittedName>
        <fullName evidence="3">Uncharacterized protein</fullName>
    </submittedName>
</protein>
<organism evidence="2 3">
    <name type="scientific">Plectus sambesii</name>
    <dbReference type="NCBI Taxonomy" id="2011161"/>
    <lineage>
        <taxon>Eukaryota</taxon>
        <taxon>Metazoa</taxon>
        <taxon>Ecdysozoa</taxon>
        <taxon>Nematoda</taxon>
        <taxon>Chromadorea</taxon>
        <taxon>Plectida</taxon>
        <taxon>Plectina</taxon>
        <taxon>Plectoidea</taxon>
        <taxon>Plectidae</taxon>
        <taxon>Plectus</taxon>
    </lineage>
</organism>
<name>A0A914WE79_9BILA</name>
<dbReference type="Proteomes" id="UP000887566">
    <property type="component" value="Unplaced"/>
</dbReference>
<evidence type="ECO:0000313" key="2">
    <source>
        <dbReference type="Proteomes" id="UP000887566"/>
    </source>
</evidence>
<keyword evidence="1" id="KW-0472">Membrane</keyword>
<keyword evidence="1" id="KW-0812">Transmembrane</keyword>
<feature type="transmembrane region" description="Helical" evidence="1">
    <location>
        <begin position="20"/>
        <end position="45"/>
    </location>
</feature>
<evidence type="ECO:0000256" key="1">
    <source>
        <dbReference type="SAM" id="Phobius"/>
    </source>
</evidence>
<dbReference type="WBParaSite" id="PSAMB.scaffold3918size16413.g22881.t1">
    <property type="protein sequence ID" value="PSAMB.scaffold3918size16413.g22881.t1"/>
    <property type="gene ID" value="PSAMB.scaffold3918size16413.g22881"/>
</dbReference>
<dbReference type="AlphaFoldDB" id="A0A914WE79"/>